<dbReference type="SUPFAM" id="SSF103473">
    <property type="entry name" value="MFS general substrate transporter"/>
    <property type="match status" value="1"/>
</dbReference>
<comment type="subcellular location">
    <subcellularLocation>
        <location evidence="1">Cell inner membrane</location>
        <topology evidence="1">Multi-pass membrane protein</topology>
    </subcellularLocation>
</comment>
<feature type="transmembrane region" description="Helical" evidence="4">
    <location>
        <begin position="66"/>
        <end position="84"/>
    </location>
</feature>
<evidence type="ECO:0000313" key="5">
    <source>
        <dbReference type="EMBL" id="TFK99837.1"/>
    </source>
</evidence>
<evidence type="ECO:0000256" key="3">
    <source>
        <dbReference type="SAM" id="MobiDB-lite"/>
    </source>
</evidence>
<dbReference type="OrthoDB" id="546893at2759"/>
<feature type="compositionally biased region" description="Basic and acidic residues" evidence="3">
    <location>
        <begin position="432"/>
        <end position="460"/>
    </location>
</feature>
<dbReference type="InterPro" id="IPR036259">
    <property type="entry name" value="MFS_trans_sf"/>
</dbReference>
<keyword evidence="4" id="KW-0812">Transmembrane</keyword>
<reference evidence="5 6" key="1">
    <citation type="journal article" date="2019" name="Nat. Ecol. Evol.">
        <title>Megaphylogeny resolves global patterns of mushroom evolution.</title>
        <authorList>
            <person name="Varga T."/>
            <person name="Krizsan K."/>
            <person name="Foldi C."/>
            <person name="Dima B."/>
            <person name="Sanchez-Garcia M."/>
            <person name="Sanchez-Ramirez S."/>
            <person name="Szollosi G.J."/>
            <person name="Szarkandi J.G."/>
            <person name="Papp V."/>
            <person name="Albert L."/>
            <person name="Andreopoulos W."/>
            <person name="Angelini C."/>
            <person name="Antonin V."/>
            <person name="Barry K.W."/>
            <person name="Bougher N.L."/>
            <person name="Buchanan P."/>
            <person name="Buyck B."/>
            <person name="Bense V."/>
            <person name="Catcheside P."/>
            <person name="Chovatia M."/>
            <person name="Cooper J."/>
            <person name="Damon W."/>
            <person name="Desjardin D."/>
            <person name="Finy P."/>
            <person name="Geml J."/>
            <person name="Haridas S."/>
            <person name="Hughes K."/>
            <person name="Justo A."/>
            <person name="Karasinski D."/>
            <person name="Kautmanova I."/>
            <person name="Kiss B."/>
            <person name="Kocsube S."/>
            <person name="Kotiranta H."/>
            <person name="LaButti K.M."/>
            <person name="Lechner B.E."/>
            <person name="Liimatainen K."/>
            <person name="Lipzen A."/>
            <person name="Lukacs Z."/>
            <person name="Mihaltcheva S."/>
            <person name="Morgado L.N."/>
            <person name="Niskanen T."/>
            <person name="Noordeloos M.E."/>
            <person name="Ohm R.A."/>
            <person name="Ortiz-Santana B."/>
            <person name="Ovrebo C."/>
            <person name="Racz N."/>
            <person name="Riley R."/>
            <person name="Savchenko A."/>
            <person name="Shiryaev A."/>
            <person name="Soop K."/>
            <person name="Spirin V."/>
            <person name="Szebenyi C."/>
            <person name="Tomsovsky M."/>
            <person name="Tulloss R.E."/>
            <person name="Uehling J."/>
            <person name="Grigoriev I.V."/>
            <person name="Vagvolgyi C."/>
            <person name="Papp T."/>
            <person name="Martin F.M."/>
            <person name="Miettinen O."/>
            <person name="Hibbett D.S."/>
            <person name="Nagy L.G."/>
        </authorList>
    </citation>
    <scope>NUCLEOTIDE SEQUENCE [LARGE SCALE GENOMIC DNA]</scope>
    <source>
        <strain evidence="5 6">CBS 309.79</strain>
    </source>
</reference>
<keyword evidence="4" id="KW-1133">Transmembrane helix</keyword>
<dbReference type="Gene3D" id="1.20.1250.20">
    <property type="entry name" value="MFS general substrate transporter like domains"/>
    <property type="match status" value="2"/>
</dbReference>
<feature type="transmembrane region" description="Helical" evidence="4">
    <location>
        <begin position="279"/>
        <end position="297"/>
    </location>
</feature>
<evidence type="ECO:0000313" key="6">
    <source>
        <dbReference type="Proteomes" id="UP000305067"/>
    </source>
</evidence>
<dbReference type="InterPro" id="IPR011701">
    <property type="entry name" value="MFS"/>
</dbReference>
<dbReference type="Pfam" id="PF07690">
    <property type="entry name" value="MFS_1"/>
    <property type="match status" value="1"/>
</dbReference>
<feature type="transmembrane region" description="Helical" evidence="4">
    <location>
        <begin position="91"/>
        <end position="109"/>
    </location>
</feature>
<keyword evidence="4" id="KW-0472">Membrane</keyword>
<dbReference type="PANTHER" id="PTHR43702">
    <property type="entry name" value="L-FUCOSE-PROTON SYMPORTER"/>
    <property type="match status" value="1"/>
</dbReference>
<feature type="transmembrane region" description="Helical" evidence="4">
    <location>
        <begin position="189"/>
        <end position="209"/>
    </location>
</feature>
<dbReference type="GO" id="GO:0022857">
    <property type="term" value="F:transmembrane transporter activity"/>
    <property type="evidence" value="ECO:0007669"/>
    <property type="project" value="InterPro"/>
</dbReference>
<feature type="transmembrane region" description="Helical" evidence="4">
    <location>
        <begin position="398"/>
        <end position="416"/>
    </location>
</feature>
<dbReference type="InterPro" id="IPR050375">
    <property type="entry name" value="MFS_TsgA-like"/>
</dbReference>
<feature type="transmembrane region" description="Helical" evidence="4">
    <location>
        <begin position="115"/>
        <end position="133"/>
    </location>
</feature>
<evidence type="ECO:0000256" key="2">
    <source>
        <dbReference type="ARBA" id="ARBA00022475"/>
    </source>
</evidence>
<dbReference type="PANTHER" id="PTHR43702:SF5">
    <property type="entry name" value="MAJOR FACILITATOR SUPERFAMILY (MFS) PROFILE DOMAIN-CONTAINING PROTEIN"/>
    <property type="match status" value="1"/>
</dbReference>
<feature type="transmembrane region" description="Helical" evidence="4">
    <location>
        <begin position="154"/>
        <end position="177"/>
    </location>
</feature>
<dbReference type="GO" id="GO:0005886">
    <property type="term" value="C:plasma membrane"/>
    <property type="evidence" value="ECO:0007669"/>
    <property type="project" value="UniProtKB-SubCell"/>
</dbReference>
<evidence type="ECO:0000256" key="4">
    <source>
        <dbReference type="SAM" id="Phobius"/>
    </source>
</evidence>
<name>A0A5C3QF44_9AGAR</name>
<evidence type="ECO:0000256" key="1">
    <source>
        <dbReference type="ARBA" id="ARBA00004429"/>
    </source>
</evidence>
<feature type="transmembrane region" description="Helical" evidence="4">
    <location>
        <begin position="242"/>
        <end position="267"/>
    </location>
</feature>
<feature type="transmembrane region" description="Helical" evidence="4">
    <location>
        <begin position="309"/>
        <end position="327"/>
    </location>
</feature>
<keyword evidence="6" id="KW-1185">Reference proteome</keyword>
<feature type="transmembrane region" description="Helical" evidence="4">
    <location>
        <begin position="333"/>
        <end position="355"/>
    </location>
</feature>
<gene>
    <name evidence="5" type="ORF">BDV98DRAFT_650557</name>
</gene>
<protein>
    <submittedName>
        <fullName evidence="5">Major facilitator superfamily domain-containing protein</fullName>
    </submittedName>
</protein>
<dbReference type="STRING" id="1884261.A0A5C3QF44"/>
<feature type="region of interest" description="Disordered" evidence="3">
    <location>
        <begin position="430"/>
        <end position="460"/>
    </location>
</feature>
<accession>A0A5C3QF44</accession>
<organism evidence="5 6">
    <name type="scientific">Pterulicium gracile</name>
    <dbReference type="NCBI Taxonomy" id="1884261"/>
    <lineage>
        <taxon>Eukaryota</taxon>
        <taxon>Fungi</taxon>
        <taxon>Dikarya</taxon>
        <taxon>Basidiomycota</taxon>
        <taxon>Agaricomycotina</taxon>
        <taxon>Agaricomycetes</taxon>
        <taxon>Agaricomycetidae</taxon>
        <taxon>Agaricales</taxon>
        <taxon>Pleurotineae</taxon>
        <taxon>Pterulaceae</taxon>
        <taxon>Pterulicium</taxon>
    </lineage>
</organism>
<dbReference type="Proteomes" id="UP000305067">
    <property type="component" value="Unassembled WGS sequence"/>
</dbReference>
<feature type="transmembrane region" description="Helical" evidence="4">
    <location>
        <begin position="28"/>
        <end position="46"/>
    </location>
</feature>
<dbReference type="AlphaFoldDB" id="A0A5C3QF44"/>
<proteinExistence type="predicted"/>
<dbReference type="EMBL" id="ML178831">
    <property type="protein sequence ID" value="TFK99837.1"/>
    <property type="molecule type" value="Genomic_DNA"/>
</dbReference>
<keyword evidence="2" id="KW-1003">Cell membrane</keyword>
<sequence length="460" mass="50182">MIRFRPPPLRAADDRTTSAAKITLRQSIYPLALVTILFAYGLLDVLNKHFQNTLNITRSRSAGLQAAYFGAYPVASLTYAGWVLRKFGYRATFIMGLVMYGVGALLFWPSAHYRSFGGFCGATFVIGSGLGTLETAANPYLAVCGPPKYSEIRLNIAQALNGVGTVVGPVLASYVFFKDVNDDDLTNVQYVYLAIALFVFILAVVFLYSNIPEITDADMQQQADDSGNYTEHQDKSIWQHKLLWWAVAAQFCYVGAQVGVASSFVNYATEVSGKSASDGASFFAVAQGLFTIGRFSGSFLMKFIRPRKVFLVYFTMVIVFSAASIGARGDAGLAMMMLVLFFESICFPTIFTLGLRGLGRHTKKGASYIVASLIGAAIVPPILLATADYFDDTGRAQFINTIFFVVGVTFAFGVNFHKGTKALVDGFSDSKVGLEGKDPEAGMRKERQTEARGGEEKIRR</sequence>
<feature type="transmembrane region" description="Helical" evidence="4">
    <location>
        <begin position="367"/>
        <end position="386"/>
    </location>
</feature>